<feature type="region of interest" description="Disordered" evidence="2">
    <location>
        <begin position="301"/>
        <end position="336"/>
    </location>
</feature>
<dbReference type="EMBL" id="JARVKM010000050">
    <property type="protein sequence ID" value="KAK9773533.1"/>
    <property type="molecule type" value="Genomic_DNA"/>
</dbReference>
<protein>
    <submittedName>
        <fullName evidence="3">Uncharacterized protein</fullName>
    </submittedName>
</protein>
<evidence type="ECO:0000256" key="2">
    <source>
        <dbReference type="SAM" id="MobiDB-lite"/>
    </source>
</evidence>
<organism evidence="3 4">
    <name type="scientific">Seiridium cardinale</name>
    <dbReference type="NCBI Taxonomy" id="138064"/>
    <lineage>
        <taxon>Eukaryota</taxon>
        <taxon>Fungi</taxon>
        <taxon>Dikarya</taxon>
        <taxon>Ascomycota</taxon>
        <taxon>Pezizomycotina</taxon>
        <taxon>Sordariomycetes</taxon>
        <taxon>Xylariomycetidae</taxon>
        <taxon>Amphisphaeriales</taxon>
        <taxon>Sporocadaceae</taxon>
        <taxon>Seiridium</taxon>
    </lineage>
</organism>
<comment type="caution">
    <text evidence="3">The sequence shown here is derived from an EMBL/GenBank/DDBJ whole genome shotgun (WGS) entry which is preliminary data.</text>
</comment>
<dbReference type="Proteomes" id="UP001465668">
    <property type="component" value="Unassembled WGS sequence"/>
</dbReference>
<feature type="coiled-coil region" evidence="1">
    <location>
        <begin position="194"/>
        <end position="235"/>
    </location>
</feature>
<feature type="region of interest" description="Disordered" evidence="2">
    <location>
        <begin position="1"/>
        <end position="32"/>
    </location>
</feature>
<evidence type="ECO:0000313" key="3">
    <source>
        <dbReference type="EMBL" id="KAK9773533.1"/>
    </source>
</evidence>
<evidence type="ECO:0000313" key="4">
    <source>
        <dbReference type="Proteomes" id="UP001465668"/>
    </source>
</evidence>
<gene>
    <name evidence="3" type="ORF">SCAR479_09865</name>
</gene>
<name>A0ABR2XIC9_9PEZI</name>
<sequence length="336" mass="39291">MFFSSLHKSKEASRKTHHRHDKAKPEKANIRSSTTYEMANHRAFLLRDGKLPGYANYQWAPGDLYTQDGWTGSHQTFDHALSQINKTDQCVAKLEDSVNGLKSAHSDYAKKQDAQARKQEECLAEVRKLHKHFEAEEKKKENEENMRYWQQHLGKAHAEGRRVEKDKAVSSHASRTINEEGAAVLCAIRKEWEVEKERLHMQQLEEARRKAEDHATELRALRADLRAERRRASERRLLEARRRMGEKERVRWLGDRLVQERVTREAAQNTFDPSRDPYFATDTPFCRERSMGYAEEYAPWAEGNVEEAQPVSRAQESRRTPSRSVNGRPYGAWDYW</sequence>
<keyword evidence="4" id="KW-1185">Reference proteome</keyword>
<proteinExistence type="predicted"/>
<evidence type="ECO:0000256" key="1">
    <source>
        <dbReference type="SAM" id="Coils"/>
    </source>
</evidence>
<reference evidence="3 4" key="1">
    <citation type="submission" date="2024-02" db="EMBL/GenBank/DDBJ databases">
        <title>First draft genome assembly of two strains of Seiridium cardinale.</title>
        <authorList>
            <person name="Emiliani G."/>
            <person name="Scali E."/>
        </authorList>
    </citation>
    <scope>NUCLEOTIDE SEQUENCE [LARGE SCALE GENOMIC DNA]</scope>
    <source>
        <strain evidence="3 4">BM-138-000479</strain>
    </source>
</reference>
<accession>A0ABR2XIC9</accession>
<keyword evidence="1" id="KW-0175">Coiled coil</keyword>